<name>A0A8H7SJ66_9FUNG</name>
<dbReference type="Proteomes" id="UP000613177">
    <property type="component" value="Unassembled WGS sequence"/>
</dbReference>
<sequence length="130" mass="15228">MKSDVVYAPMNSRDKPLPPILVEVQHTVDLKLYLRVNEYCLQMIKKTSCSSYCSHLLYQQYNSRCSTQDLIYTPENENENWAYIDSVRKHYDDKIDWEACFQVGKILASLPPTNFKNVKSCYFRANSSIK</sequence>
<protein>
    <submittedName>
        <fullName evidence="1">Uncharacterized protein</fullName>
    </submittedName>
</protein>
<reference evidence="1" key="1">
    <citation type="submission" date="2021-01" db="EMBL/GenBank/DDBJ databases">
        <title>Metabolic potential, ecology and presence of endohyphal bacteria is reflected in genomic diversity of Mucoromycotina.</title>
        <authorList>
            <person name="Muszewska A."/>
            <person name="Okrasinska A."/>
            <person name="Steczkiewicz K."/>
            <person name="Drgas O."/>
            <person name="Orlowska M."/>
            <person name="Perlinska-Lenart U."/>
            <person name="Aleksandrzak-Piekarczyk T."/>
            <person name="Szatraj K."/>
            <person name="Zielenkiewicz U."/>
            <person name="Pilsyk S."/>
            <person name="Malc E."/>
            <person name="Mieczkowski P."/>
            <person name="Kruszewska J.S."/>
            <person name="Biernat P."/>
            <person name="Pawlowska J."/>
        </authorList>
    </citation>
    <scope>NUCLEOTIDE SEQUENCE</scope>
    <source>
        <strain evidence="1">WA0000018081</strain>
    </source>
</reference>
<accession>A0A8H7SJ66</accession>
<evidence type="ECO:0000313" key="2">
    <source>
        <dbReference type="Proteomes" id="UP000613177"/>
    </source>
</evidence>
<dbReference type="EMBL" id="JAEPRE010000202">
    <property type="protein sequence ID" value="KAG2230434.1"/>
    <property type="molecule type" value="Genomic_DNA"/>
</dbReference>
<proteinExistence type="predicted"/>
<comment type="caution">
    <text evidence="1">The sequence shown here is derived from an EMBL/GenBank/DDBJ whole genome shotgun (WGS) entry which is preliminary data.</text>
</comment>
<gene>
    <name evidence="1" type="ORF">INT48_009180</name>
</gene>
<organism evidence="1 2">
    <name type="scientific">Thamnidium elegans</name>
    <dbReference type="NCBI Taxonomy" id="101142"/>
    <lineage>
        <taxon>Eukaryota</taxon>
        <taxon>Fungi</taxon>
        <taxon>Fungi incertae sedis</taxon>
        <taxon>Mucoromycota</taxon>
        <taxon>Mucoromycotina</taxon>
        <taxon>Mucoromycetes</taxon>
        <taxon>Mucorales</taxon>
        <taxon>Mucorineae</taxon>
        <taxon>Mucoraceae</taxon>
        <taxon>Thamnidium</taxon>
    </lineage>
</organism>
<evidence type="ECO:0000313" key="1">
    <source>
        <dbReference type="EMBL" id="KAG2230434.1"/>
    </source>
</evidence>
<keyword evidence="2" id="KW-1185">Reference proteome</keyword>
<dbReference type="AlphaFoldDB" id="A0A8H7SJ66"/>